<accession>A0ABD1YUU9</accession>
<sequence length="105" mass="10448">MIQVKLKPHVDELCIKPCVQLCRSDENETRREATKASSAVDLTAEAADTSLLGPGAGVIAEGAGDLSTGAGAGAMLVVDPDFFFLGGGEGSGAGGAEPAGGDGEW</sequence>
<evidence type="ECO:0000313" key="1">
    <source>
        <dbReference type="EMBL" id="KAL2634546.1"/>
    </source>
</evidence>
<dbReference type="EMBL" id="JBHFFA010000003">
    <property type="protein sequence ID" value="KAL2634546.1"/>
    <property type="molecule type" value="Genomic_DNA"/>
</dbReference>
<protein>
    <submittedName>
        <fullName evidence="1">Uncharacterized protein</fullName>
    </submittedName>
</protein>
<name>A0ABD1YUU9_9MARC</name>
<reference evidence="1 2" key="1">
    <citation type="submission" date="2024-09" db="EMBL/GenBank/DDBJ databases">
        <title>Chromosome-scale assembly of Riccia fluitans.</title>
        <authorList>
            <person name="Paukszto L."/>
            <person name="Sawicki J."/>
            <person name="Karawczyk K."/>
            <person name="Piernik-Szablinska J."/>
            <person name="Szczecinska M."/>
            <person name="Mazdziarz M."/>
        </authorList>
    </citation>
    <scope>NUCLEOTIDE SEQUENCE [LARGE SCALE GENOMIC DNA]</scope>
    <source>
        <strain evidence="1">Rf_01</strain>
        <tissue evidence="1">Aerial parts of the thallus</tissue>
    </source>
</reference>
<dbReference type="Proteomes" id="UP001605036">
    <property type="component" value="Unassembled WGS sequence"/>
</dbReference>
<gene>
    <name evidence="1" type="ORF">R1flu_006025</name>
</gene>
<keyword evidence="2" id="KW-1185">Reference proteome</keyword>
<comment type="caution">
    <text evidence="1">The sequence shown here is derived from an EMBL/GenBank/DDBJ whole genome shotgun (WGS) entry which is preliminary data.</text>
</comment>
<dbReference type="AlphaFoldDB" id="A0ABD1YUU9"/>
<evidence type="ECO:0000313" key="2">
    <source>
        <dbReference type="Proteomes" id="UP001605036"/>
    </source>
</evidence>
<organism evidence="1 2">
    <name type="scientific">Riccia fluitans</name>
    <dbReference type="NCBI Taxonomy" id="41844"/>
    <lineage>
        <taxon>Eukaryota</taxon>
        <taxon>Viridiplantae</taxon>
        <taxon>Streptophyta</taxon>
        <taxon>Embryophyta</taxon>
        <taxon>Marchantiophyta</taxon>
        <taxon>Marchantiopsida</taxon>
        <taxon>Marchantiidae</taxon>
        <taxon>Marchantiales</taxon>
        <taxon>Ricciaceae</taxon>
        <taxon>Riccia</taxon>
    </lineage>
</organism>
<proteinExistence type="predicted"/>